<protein>
    <submittedName>
        <fullName evidence="2">Uncharacterized protein</fullName>
    </submittedName>
</protein>
<organism evidence="2 3">
    <name type="scientific">Actinacidiphila polyblastidii</name>
    <dbReference type="NCBI Taxonomy" id="3110430"/>
    <lineage>
        <taxon>Bacteria</taxon>
        <taxon>Bacillati</taxon>
        <taxon>Actinomycetota</taxon>
        <taxon>Actinomycetes</taxon>
        <taxon>Kitasatosporales</taxon>
        <taxon>Streptomycetaceae</taxon>
        <taxon>Actinacidiphila</taxon>
    </lineage>
</organism>
<proteinExistence type="predicted"/>
<accession>A0ABU7PLW9</accession>
<evidence type="ECO:0000313" key="2">
    <source>
        <dbReference type="EMBL" id="MEE4546716.1"/>
    </source>
</evidence>
<sequence length="758" mass="80922">MKRNLEQAAPDAKRAAMTRTGTEILEPAGLPPAARSKLKRTLTSLDLAEHPDLPAGAVVRLHPRLEVGADGLIEQLVISRLQRTPSPFGSRMGDHTVAWQAVVDAVHSMVHGRTVPEAEVVLRERQKVVSSWMDDPGSHGMKVFDQLEDRAERTLLLEDAGWRVRTLLTPGPRATAEDRQAALEKAIAHHLAYVNYLPFATVPARSARGSRGSGEGSYRAHVLALERSGPPDLVPPASADTGGPEAMRAALWRLFAFDAAVRAADLDFALRPGVVTGVVRTKADLTPLAEAAVAACDVVLRTRRFKRKGTNAEKDRAAADAAGLLPPVPVPALDPAQVVKSLQPHLTGPDDEEGEYAAFLKLARKIREAADLALSTPDPMSVRDHDTLKDARLAVSDGLAQAAQLETDMRARSGALRDAAEILAHLLHDHQVTVAQAYPYTVKAARFLQPNATAAAVSRLSAAVGDLVPSADPELRDKLLDAVREIHPQLQPAPEPARTNGWVAVAATSELSAVFPSGGPLRITGRAPAPAGVAGMGSHTTAWLVERLAADALVSGARDGVPGVLAVLRKQVVRDLNSRVMALDWLLPTEQLLAGQLQNVFDGALDVFNAADVPDAATAYLTFRNLLPYATVDAGDRGGHGESMTATKEKLFDRKSLTTAAGLKSDELMDSQRRKAAARDLTRVAGRLRKRANPEWALQADVRDAVAASVARLTEASRTLSAGVPDGIALALLIEEVRSAEHDEAYTLASASRLRNEG</sequence>
<evidence type="ECO:0000256" key="1">
    <source>
        <dbReference type="SAM" id="MobiDB-lite"/>
    </source>
</evidence>
<gene>
    <name evidence="2" type="ORF">V2S66_32725</name>
</gene>
<dbReference type="EMBL" id="JAZEWV010000052">
    <property type="protein sequence ID" value="MEE4546716.1"/>
    <property type="molecule type" value="Genomic_DNA"/>
</dbReference>
<comment type="caution">
    <text evidence="2">The sequence shown here is derived from an EMBL/GenBank/DDBJ whole genome shotgun (WGS) entry which is preliminary data.</text>
</comment>
<dbReference type="Proteomes" id="UP001344658">
    <property type="component" value="Unassembled WGS sequence"/>
</dbReference>
<feature type="region of interest" description="Disordered" evidence="1">
    <location>
        <begin position="1"/>
        <end position="23"/>
    </location>
</feature>
<dbReference type="RefSeq" id="WP_330800448.1">
    <property type="nucleotide sequence ID" value="NZ_JAZEWV010000052.1"/>
</dbReference>
<reference evidence="2 3" key="1">
    <citation type="submission" date="2023-12" db="EMBL/GenBank/DDBJ databases">
        <title>Streptomyces sp. V4-01.</title>
        <authorList>
            <person name="Somphong A."/>
            <person name="Phongsopitanun W."/>
        </authorList>
    </citation>
    <scope>NUCLEOTIDE SEQUENCE [LARGE SCALE GENOMIC DNA]</scope>
    <source>
        <strain evidence="2 3">V4-01</strain>
    </source>
</reference>
<evidence type="ECO:0000313" key="3">
    <source>
        <dbReference type="Proteomes" id="UP001344658"/>
    </source>
</evidence>
<name>A0ABU7PLW9_9ACTN</name>
<keyword evidence="3" id="KW-1185">Reference proteome</keyword>